<evidence type="ECO:0000256" key="4">
    <source>
        <dbReference type="ARBA" id="ARBA00022737"/>
    </source>
</evidence>
<dbReference type="GO" id="GO:0008270">
    <property type="term" value="F:zinc ion binding"/>
    <property type="evidence" value="ECO:0007669"/>
    <property type="project" value="UniProtKB-KW"/>
</dbReference>
<keyword evidence="7 9" id="KW-0539">Nucleus</keyword>
<dbReference type="EMBL" id="CM004399">
    <property type="protein sequence ID" value="OAY33156.1"/>
    <property type="molecule type" value="Genomic_DNA"/>
</dbReference>
<feature type="domain" description="B box-type" evidence="10">
    <location>
        <begin position="1"/>
        <end position="47"/>
    </location>
</feature>
<protein>
    <recommendedName>
        <fullName evidence="13">CCT domain-containing protein</fullName>
    </recommendedName>
</protein>
<accession>A0A2C9UPU8</accession>
<dbReference type="GO" id="GO:0006355">
    <property type="term" value="P:regulation of DNA-templated transcription"/>
    <property type="evidence" value="ECO:0007669"/>
    <property type="project" value="UniProtKB-ARBA"/>
</dbReference>
<dbReference type="PANTHER" id="PTHR31717:SF46">
    <property type="entry name" value="CCT MOTIF FAMILY PROTEIN-RELATED"/>
    <property type="match status" value="1"/>
</dbReference>
<evidence type="ECO:0000256" key="9">
    <source>
        <dbReference type="PROSITE-ProRule" id="PRU00357"/>
    </source>
</evidence>
<dbReference type="SMART" id="SM00336">
    <property type="entry name" value="BBOX"/>
    <property type="match status" value="1"/>
</dbReference>
<keyword evidence="3" id="KW-0479">Metal-binding</keyword>
<dbReference type="InterPro" id="IPR049808">
    <property type="entry name" value="CONSTANS-like_Bbox1"/>
</dbReference>
<evidence type="ECO:0000259" key="10">
    <source>
        <dbReference type="PROSITE" id="PS50119"/>
    </source>
</evidence>
<dbReference type="STRING" id="3983.A0A2C9UPU8"/>
<name>A0A2C9UPU8_MANES</name>
<dbReference type="CDD" id="cd19821">
    <property type="entry name" value="Bbox1_BBX-like"/>
    <property type="match status" value="1"/>
</dbReference>
<dbReference type="PANTHER" id="PTHR31717">
    <property type="entry name" value="ZINC FINGER PROTEIN CONSTANS-LIKE 10"/>
    <property type="match status" value="1"/>
</dbReference>
<comment type="similarity">
    <text evidence="2">Belongs to the CONSTANS family.</text>
</comment>
<dbReference type="SMR" id="A0A2C9UPU8"/>
<keyword evidence="6" id="KW-0862">Zinc</keyword>
<dbReference type="PROSITE" id="PS50119">
    <property type="entry name" value="ZF_BBOX"/>
    <property type="match status" value="1"/>
</dbReference>
<evidence type="ECO:0000256" key="3">
    <source>
        <dbReference type="ARBA" id="ARBA00022723"/>
    </source>
</evidence>
<reference evidence="12" key="1">
    <citation type="submission" date="2016-02" db="EMBL/GenBank/DDBJ databases">
        <title>WGS assembly of Manihot esculenta.</title>
        <authorList>
            <person name="Bredeson J.V."/>
            <person name="Prochnik S.E."/>
            <person name="Lyons J.B."/>
            <person name="Schmutz J."/>
            <person name="Grimwood J."/>
            <person name="Vrebalov J."/>
            <person name="Bart R.S."/>
            <person name="Amuge T."/>
            <person name="Ferguson M.E."/>
            <person name="Green R."/>
            <person name="Putnam N."/>
            <person name="Stites J."/>
            <person name="Rounsley S."/>
            <person name="Rokhsar D.S."/>
        </authorList>
    </citation>
    <scope>NUCLEOTIDE SEQUENCE [LARGE SCALE GENOMIC DNA]</scope>
    <source>
        <tissue evidence="12">Leaf</tissue>
    </source>
</reference>
<dbReference type="InterPro" id="IPR000315">
    <property type="entry name" value="Znf_B-box"/>
</dbReference>
<evidence type="ECO:0000256" key="5">
    <source>
        <dbReference type="ARBA" id="ARBA00022771"/>
    </source>
</evidence>
<dbReference type="PROSITE" id="PS51017">
    <property type="entry name" value="CCT"/>
    <property type="match status" value="1"/>
</dbReference>
<evidence type="ECO:0000259" key="11">
    <source>
        <dbReference type="PROSITE" id="PS51017"/>
    </source>
</evidence>
<evidence type="ECO:0000256" key="2">
    <source>
        <dbReference type="ARBA" id="ARBA00010024"/>
    </source>
</evidence>
<evidence type="ECO:0000313" key="12">
    <source>
        <dbReference type="EMBL" id="OAY33156.1"/>
    </source>
</evidence>
<proteinExistence type="inferred from homology"/>
<sequence>MEPLCEFCGVVRAVVYCKSDSARLCLNCDEFVHSANCLSRRHSRSLLCDKCNSQPSILRCLDDKLSICQNCDWNNTNSCSSSGHHLQVLSCYTGRPSLAEFSRIWSSVLDASPSTTTSYDPEGLGTTSLPSLQGNEDSMISCLKNKDNEGTFGLVTRKLNELEPCMRSSNVIPQDPNSVPHGRDQESFLPEDPNMSKAGCSNFKDLEIPDGEDLCEGLNMDDVALNFENGDDIFGCPQVTSSGQQDCIAFQSPQVACSTSMIQAMYGSTSCLYMNPSFNRSINLGFPTTTRQIHSSISLSPSNITGESSAADYQDCGISPVFLTKESPRELNLETSCPQAREKAKMRYKEKKKTRIFGKQIRYASRKALADTRKRVKGRFVKVGEAYDYDPFGFKTLNLPFLVLTHLGAFPPLTTGTRRIVGLSPADRLVPMPKKPACKAHAPPFPGACPIASRRVTNRLTLLRCSNHSGDDSDHFSGLPMQPGVLVNQLGSFVRTTLSTFYSFTVHKSLPWQKVKGS</sequence>
<evidence type="ECO:0000256" key="1">
    <source>
        <dbReference type="ARBA" id="ARBA00004123"/>
    </source>
</evidence>
<organism evidence="12">
    <name type="scientific">Manihot esculenta</name>
    <name type="common">Cassava</name>
    <name type="synonym">Jatropha manihot</name>
    <dbReference type="NCBI Taxonomy" id="3983"/>
    <lineage>
        <taxon>Eukaryota</taxon>
        <taxon>Viridiplantae</taxon>
        <taxon>Streptophyta</taxon>
        <taxon>Embryophyta</taxon>
        <taxon>Tracheophyta</taxon>
        <taxon>Spermatophyta</taxon>
        <taxon>Magnoliopsida</taxon>
        <taxon>eudicotyledons</taxon>
        <taxon>Gunneridae</taxon>
        <taxon>Pentapetalae</taxon>
        <taxon>rosids</taxon>
        <taxon>fabids</taxon>
        <taxon>Malpighiales</taxon>
        <taxon>Euphorbiaceae</taxon>
        <taxon>Crotonoideae</taxon>
        <taxon>Manihoteae</taxon>
        <taxon>Manihot</taxon>
    </lineage>
</organism>
<dbReference type="GO" id="GO:0005634">
    <property type="term" value="C:nucleus"/>
    <property type="evidence" value="ECO:0007669"/>
    <property type="project" value="UniProtKB-SubCell"/>
</dbReference>
<dbReference type="Pfam" id="PF06203">
    <property type="entry name" value="CCT"/>
    <property type="match status" value="1"/>
</dbReference>
<evidence type="ECO:0000256" key="7">
    <source>
        <dbReference type="ARBA" id="ARBA00023242"/>
    </source>
</evidence>
<evidence type="ECO:0008006" key="13">
    <source>
        <dbReference type="Google" id="ProtNLM"/>
    </source>
</evidence>
<evidence type="ECO:0000256" key="6">
    <source>
        <dbReference type="ARBA" id="ARBA00022833"/>
    </source>
</evidence>
<dbReference type="InterPro" id="IPR010402">
    <property type="entry name" value="CCT_domain"/>
</dbReference>
<feature type="domain" description="CCT" evidence="11">
    <location>
        <begin position="341"/>
        <end position="383"/>
    </location>
</feature>
<gene>
    <name evidence="12" type="ORF">MANES_13G073500</name>
</gene>
<keyword evidence="5 8" id="KW-0863">Zinc-finger</keyword>
<keyword evidence="4" id="KW-0677">Repeat</keyword>
<comment type="subcellular location">
    <subcellularLocation>
        <location evidence="1 9">Nucleus</location>
    </subcellularLocation>
</comment>
<dbReference type="AlphaFoldDB" id="A0A2C9UPU8"/>
<evidence type="ECO:0000256" key="8">
    <source>
        <dbReference type="PROSITE-ProRule" id="PRU00024"/>
    </source>
</evidence>